<evidence type="ECO:0000313" key="2">
    <source>
        <dbReference type="EMBL" id="TDL29626.1"/>
    </source>
</evidence>
<keyword evidence="3" id="KW-1185">Reference proteome</keyword>
<name>A0A4R5XGU0_9AGAM</name>
<gene>
    <name evidence="2" type="ORF">BD410DRAFT_32633</name>
</gene>
<evidence type="ECO:0000313" key="3">
    <source>
        <dbReference type="Proteomes" id="UP000294933"/>
    </source>
</evidence>
<dbReference type="EMBL" id="ML170156">
    <property type="protein sequence ID" value="TDL29626.1"/>
    <property type="molecule type" value="Genomic_DNA"/>
</dbReference>
<sequence>MLKKWKHAWRKEDTSEDVEGGRARMQGNVQVNASEGEVLRGSLASSESPNPEHHILGPVNPSPSQRASSRHIRTIVDIGQDDTDSSDTLRPVKRQKTEENDSNLELTAPDTLSKRLPEIFEVDGQPRPAPFQLSDGAHRHRRTPSTAFSDALIEHAKKENCIAVLDSANLKAQIMSQLLAWSCESERIRPHSGIARRRRIAVVVVKCRRSSLATLNALQSCVWCLV</sequence>
<dbReference type="VEuPathDB" id="FungiDB:BD410DRAFT_32633"/>
<feature type="region of interest" description="Disordered" evidence="1">
    <location>
        <begin position="123"/>
        <end position="142"/>
    </location>
</feature>
<organism evidence="2 3">
    <name type="scientific">Rickenella mellea</name>
    <dbReference type="NCBI Taxonomy" id="50990"/>
    <lineage>
        <taxon>Eukaryota</taxon>
        <taxon>Fungi</taxon>
        <taxon>Dikarya</taxon>
        <taxon>Basidiomycota</taxon>
        <taxon>Agaricomycotina</taxon>
        <taxon>Agaricomycetes</taxon>
        <taxon>Hymenochaetales</taxon>
        <taxon>Rickenellaceae</taxon>
        <taxon>Rickenella</taxon>
    </lineage>
</organism>
<proteinExistence type="predicted"/>
<reference evidence="2 3" key="1">
    <citation type="submission" date="2018-06" db="EMBL/GenBank/DDBJ databases">
        <title>A transcriptomic atlas of mushroom development highlights an independent origin of complex multicellularity.</title>
        <authorList>
            <consortium name="DOE Joint Genome Institute"/>
            <person name="Krizsan K."/>
            <person name="Almasi E."/>
            <person name="Merenyi Z."/>
            <person name="Sahu N."/>
            <person name="Viragh M."/>
            <person name="Koszo T."/>
            <person name="Mondo S."/>
            <person name="Kiss B."/>
            <person name="Balint B."/>
            <person name="Kues U."/>
            <person name="Barry K."/>
            <person name="Hegedus J.C."/>
            <person name="Henrissat B."/>
            <person name="Johnson J."/>
            <person name="Lipzen A."/>
            <person name="Ohm R."/>
            <person name="Nagy I."/>
            <person name="Pangilinan J."/>
            <person name="Yan J."/>
            <person name="Xiong Y."/>
            <person name="Grigoriev I.V."/>
            <person name="Hibbett D.S."/>
            <person name="Nagy L.G."/>
        </authorList>
    </citation>
    <scope>NUCLEOTIDE SEQUENCE [LARGE SCALE GENOMIC DNA]</scope>
    <source>
        <strain evidence="2 3">SZMC22713</strain>
    </source>
</reference>
<dbReference type="AlphaFoldDB" id="A0A4R5XGU0"/>
<dbReference type="Proteomes" id="UP000294933">
    <property type="component" value="Unassembled WGS sequence"/>
</dbReference>
<feature type="region of interest" description="Disordered" evidence="1">
    <location>
        <begin position="1"/>
        <end position="104"/>
    </location>
</feature>
<evidence type="ECO:0000256" key="1">
    <source>
        <dbReference type="SAM" id="MobiDB-lite"/>
    </source>
</evidence>
<protein>
    <submittedName>
        <fullName evidence="2">Uncharacterized protein</fullName>
    </submittedName>
</protein>
<accession>A0A4R5XGU0</accession>